<dbReference type="PANTHER" id="PTHR43280:SF34">
    <property type="entry name" value="ARAC-FAMILY TRANSCRIPTIONAL REGULATOR"/>
    <property type="match status" value="1"/>
</dbReference>
<evidence type="ECO:0000256" key="3">
    <source>
        <dbReference type="ARBA" id="ARBA00023163"/>
    </source>
</evidence>
<keyword evidence="2" id="KW-0238">DNA-binding</keyword>
<dbReference type="EMBL" id="JAHLPM010000018">
    <property type="protein sequence ID" value="MBU5439692.1"/>
    <property type="molecule type" value="Genomic_DNA"/>
</dbReference>
<evidence type="ECO:0000313" key="5">
    <source>
        <dbReference type="EMBL" id="MBU5439692.1"/>
    </source>
</evidence>
<dbReference type="InterPro" id="IPR018062">
    <property type="entry name" value="HTH_AraC-typ_CS"/>
</dbReference>
<accession>A0ABS6EA75</accession>
<dbReference type="SMART" id="SM00342">
    <property type="entry name" value="HTH_ARAC"/>
    <property type="match status" value="1"/>
</dbReference>
<gene>
    <name evidence="5" type="ORF">KQI42_16880</name>
</gene>
<dbReference type="PANTHER" id="PTHR43280">
    <property type="entry name" value="ARAC-FAMILY TRANSCRIPTIONAL REGULATOR"/>
    <property type="match status" value="1"/>
</dbReference>
<dbReference type="Pfam" id="PF12833">
    <property type="entry name" value="HTH_18"/>
    <property type="match status" value="1"/>
</dbReference>
<organism evidence="5 6">
    <name type="scientific">Tissierella simiarum</name>
    <dbReference type="NCBI Taxonomy" id="2841534"/>
    <lineage>
        <taxon>Bacteria</taxon>
        <taxon>Bacillati</taxon>
        <taxon>Bacillota</taxon>
        <taxon>Tissierellia</taxon>
        <taxon>Tissierellales</taxon>
        <taxon>Tissierellaceae</taxon>
        <taxon>Tissierella</taxon>
    </lineage>
</organism>
<feature type="domain" description="HTH araC/xylS-type" evidence="4">
    <location>
        <begin position="176"/>
        <end position="274"/>
    </location>
</feature>
<evidence type="ECO:0000256" key="1">
    <source>
        <dbReference type="ARBA" id="ARBA00023015"/>
    </source>
</evidence>
<proteinExistence type="predicted"/>
<dbReference type="PROSITE" id="PS01124">
    <property type="entry name" value="HTH_ARAC_FAMILY_2"/>
    <property type="match status" value="1"/>
</dbReference>
<dbReference type="PROSITE" id="PS00041">
    <property type="entry name" value="HTH_ARAC_FAMILY_1"/>
    <property type="match status" value="1"/>
</dbReference>
<dbReference type="InterPro" id="IPR018060">
    <property type="entry name" value="HTH_AraC"/>
</dbReference>
<name>A0ABS6EA75_9FIRM</name>
<keyword evidence="1" id="KW-0805">Transcription regulation</keyword>
<keyword evidence="3" id="KW-0804">Transcription</keyword>
<evidence type="ECO:0000313" key="6">
    <source>
        <dbReference type="Proteomes" id="UP000749471"/>
    </source>
</evidence>
<dbReference type="RefSeq" id="WP_216521480.1">
    <property type="nucleotide sequence ID" value="NZ_JAHLPM010000018.1"/>
</dbReference>
<dbReference type="Proteomes" id="UP000749471">
    <property type="component" value="Unassembled WGS sequence"/>
</dbReference>
<protein>
    <submittedName>
        <fullName evidence="5">Helix-turn-helix domain-containing protein</fullName>
    </submittedName>
</protein>
<evidence type="ECO:0000256" key="2">
    <source>
        <dbReference type="ARBA" id="ARBA00023125"/>
    </source>
</evidence>
<dbReference type="InterPro" id="IPR003313">
    <property type="entry name" value="AraC-bd"/>
</dbReference>
<keyword evidence="6" id="KW-1185">Reference proteome</keyword>
<dbReference type="Pfam" id="PF02311">
    <property type="entry name" value="AraC_binding"/>
    <property type="match status" value="1"/>
</dbReference>
<reference evidence="5 6" key="1">
    <citation type="submission" date="2021-06" db="EMBL/GenBank/DDBJ databases">
        <authorList>
            <person name="Sun Q."/>
            <person name="Li D."/>
        </authorList>
    </citation>
    <scope>NUCLEOTIDE SEQUENCE [LARGE SCALE GENOMIC DNA]</scope>
    <source>
        <strain evidence="5 6">MSJ-40</strain>
    </source>
</reference>
<sequence>MRKEFVEYIKDLPINIYLANIMEYPIHWHDAIEILFVLRGSIDVGIETEVYTVEEKEIEIINVNEVHSIKSKDKNNLVLIFNIDPNFFERYYDDAKEVFFYTNSSEEGAQEEEKYYILRKYLSILLWEVVGKIDDYEDMLEENLLEMMYHLLNNFHYLFYEEESLKEDEVQLERYHRIVKYISNNYMNKVSLQDLAEKEFLSSQYLSYKIKSTFGHSFNEFLNQIRVEESTKLLLDTDKNISEISEEVGFSHVRYFNKHFKLHYKCSPMQYRKKYKVEEEVLEKMKKITYYDIQDALTFLNQYLEDYERYNYDNRIIKLDIDLSKETLGIFKRPDVIDLGDISLLLEEDNRRILEEIQREIGFKYGIINNLFTEDMDIYMDREHRFINWTRVENILSFIKELDLNPIISTDNVKQYIIEDFISHFTAIFGDEVEEWINTKKEDLNVYIYNESISKMQDTLYMVPYIMHNYIEINNNIVLNMVDEISKDTVLSNDTFFGGRGIFTSNYLKKPSYYAYMLLSLLGDEILYKGEGYIVTKKEKDFQILLFNPIGVDDKIIYQGEPMEKLKEKKVSINILNMEGDYRVTKYELNKRYGSVYDKWKFLGSPERLDKEHLDLLKEFIHPNISFYYGKKSTVYNAVSTVKPNGGVLYLLKSVQSEYI</sequence>
<evidence type="ECO:0000259" key="4">
    <source>
        <dbReference type="PROSITE" id="PS01124"/>
    </source>
</evidence>
<comment type="caution">
    <text evidence="5">The sequence shown here is derived from an EMBL/GenBank/DDBJ whole genome shotgun (WGS) entry which is preliminary data.</text>
</comment>